<gene>
    <name evidence="1" type="ORF">TIFTF001_027335</name>
</gene>
<dbReference type="EMBL" id="BTGU01000076">
    <property type="protein sequence ID" value="GMN58229.1"/>
    <property type="molecule type" value="Genomic_DNA"/>
</dbReference>
<evidence type="ECO:0000313" key="2">
    <source>
        <dbReference type="Proteomes" id="UP001187192"/>
    </source>
</evidence>
<accession>A0AA88DP15</accession>
<proteinExistence type="predicted"/>
<sequence>MERSRLHHTFLCCCRRRSGERVGKGRDLMTENQADAIARKEAYSVVGRNLSPFKISPLPTLAVQNCNFALSQRWRLPEKASATTSFVGRGLFDRNPATPSRDLSW</sequence>
<protein>
    <submittedName>
        <fullName evidence="1">Uncharacterized protein</fullName>
    </submittedName>
</protein>
<organism evidence="1 2">
    <name type="scientific">Ficus carica</name>
    <name type="common">Common fig</name>
    <dbReference type="NCBI Taxonomy" id="3494"/>
    <lineage>
        <taxon>Eukaryota</taxon>
        <taxon>Viridiplantae</taxon>
        <taxon>Streptophyta</taxon>
        <taxon>Embryophyta</taxon>
        <taxon>Tracheophyta</taxon>
        <taxon>Spermatophyta</taxon>
        <taxon>Magnoliopsida</taxon>
        <taxon>eudicotyledons</taxon>
        <taxon>Gunneridae</taxon>
        <taxon>Pentapetalae</taxon>
        <taxon>rosids</taxon>
        <taxon>fabids</taxon>
        <taxon>Rosales</taxon>
        <taxon>Moraceae</taxon>
        <taxon>Ficeae</taxon>
        <taxon>Ficus</taxon>
    </lineage>
</organism>
<keyword evidence="2" id="KW-1185">Reference proteome</keyword>
<reference evidence="1" key="1">
    <citation type="submission" date="2023-07" db="EMBL/GenBank/DDBJ databases">
        <title>draft genome sequence of fig (Ficus carica).</title>
        <authorList>
            <person name="Takahashi T."/>
            <person name="Nishimura K."/>
        </authorList>
    </citation>
    <scope>NUCLEOTIDE SEQUENCE</scope>
</reference>
<dbReference type="AlphaFoldDB" id="A0AA88DP15"/>
<dbReference type="Proteomes" id="UP001187192">
    <property type="component" value="Unassembled WGS sequence"/>
</dbReference>
<name>A0AA88DP15_FICCA</name>
<comment type="caution">
    <text evidence="1">The sequence shown here is derived from an EMBL/GenBank/DDBJ whole genome shotgun (WGS) entry which is preliminary data.</text>
</comment>
<evidence type="ECO:0000313" key="1">
    <source>
        <dbReference type="EMBL" id="GMN58229.1"/>
    </source>
</evidence>